<name>A0ABN2R176_9MICO</name>
<keyword evidence="2" id="KW-0285">Flavoprotein</keyword>
<keyword evidence="3" id="KW-0274">FAD</keyword>
<sequence>MTASWDREVDVLVAGTGAAGMTAAITAADRGLSTLIVESTDRWGGTTMRSGGGLWMPNNPVMKRRGIADSRAEALTYLESAIGPVDAIGPASSQARREAFVDTIPELVNRLEALGVRWAVAKDYPDYYPDRPGGKIGRGIESKPFDAKKLGDWRKTSRTGDSIPAPMQTDDVWLLMRAWSSFSGFVRGARFVFRTLGGLVTGKNLYGFGGGLMLQLGHIAKQQGTEILLSSPLTELLKDDEGRVIGAVVAAPGGALRIRARHGVILGAGGFAANTAWRQKYHGIPGYTSAAEGDLGTAIEAGVEAGADVALMDDAWWGASVPVPGKQAMFVLNERSDPFSLVVDQSGARYLNESESYIDFGHHLLERNAVSPANPSWLVVEKRHRQRYMFAALLGDGKLLFREGVAVKADTLEELGRRMGVDASTFAATIARFNGLARGGVDLDFGRGNTAYDRYYSDPRVKPNPNLAALEKGPFTAVQLVPGDLGTKGGLLTDEHARVLDAEGEVIEGLYAAGNTTASVMGRTYPGPGSTIGPAAVFGYLAAVHAAGHAAGQATGLPASVASAPVETSAPAGEAESVEVPAV</sequence>
<evidence type="ECO:0000259" key="5">
    <source>
        <dbReference type="Pfam" id="PF00890"/>
    </source>
</evidence>
<evidence type="ECO:0000256" key="2">
    <source>
        <dbReference type="ARBA" id="ARBA00022630"/>
    </source>
</evidence>
<dbReference type="InterPro" id="IPR036188">
    <property type="entry name" value="FAD/NAD-bd_sf"/>
</dbReference>
<dbReference type="SUPFAM" id="SSF51905">
    <property type="entry name" value="FAD/NAD(P)-binding domain"/>
    <property type="match status" value="1"/>
</dbReference>
<dbReference type="EMBL" id="BAAAMK010000008">
    <property type="protein sequence ID" value="GAA1961523.1"/>
    <property type="molecule type" value="Genomic_DNA"/>
</dbReference>
<evidence type="ECO:0000256" key="4">
    <source>
        <dbReference type="ARBA" id="ARBA00023002"/>
    </source>
</evidence>
<dbReference type="PANTHER" id="PTHR43400">
    <property type="entry name" value="FUMARATE REDUCTASE"/>
    <property type="match status" value="1"/>
</dbReference>
<dbReference type="Gene3D" id="3.90.700.10">
    <property type="entry name" value="Succinate dehydrogenase/fumarate reductase flavoprotein, catalytic domain"/>
    <property type="match status" value="1"/>
</dbReference>
<evidence type="ECO:0000313" key="6">
    <source>
        <dbReference type="EMBL" id="GAA1961523.1"/>
    </source>
</evidence>
<keyword evidence="7" id="KW-1185">Reference proteome</keyword>
<comment type="caution">
    <text evidence="6">The sequence shown here is derived from an EMBL/GenBank/DDBJ whole genome shotgun (WGS) entry which is preliminary data.</text>
</comment>
<gene>
    <name evidence="6" type="ORF">GCM10009717_30330</name>
</gene>
<dbReference type="InterPro" id="IPR003953">
    <property type="entry name" value="FAD-dep_OxRdtase_2_FAD-bd"/>
</dbReference>
<dbReference type="PANTHER" id="PTHR43400:SF10">
    <property type="entry name" value="3-OXOSTEROID 1-DEHYDROGENASE"/>
    <property type="match status" value="1"/>
</dbReference>
<dbReference type="PRINTS" id="PR00411">
    <property type="entry name" value="PNDRDTASEI"/>
</dbReference>
<reference evidence="6 7" key="1">
    <citation type="journal article" date="2019" name="Int. J. Syst. Evol. Microbiol.">
        <title>The Global Catalogue of Microorganisms (GCM) 10K type strain sequencing project: providing services to taxonomists for standard genome sequencing and annotation.</title>
        <authorList>
            <consortium name="The Broad Institute Genomics Platform"/>
            <consortium name="The Broad Institute Genome Sequencing Center for Infectious Disease"/>
            <person name="Wu L."/>
            <person name="Ma J."/>
        </authorList>
    </citation>
    <scope>NUCLEOTIDE SEQUENCE [LARGE SCALE GENOMIC DNA]</scope>
    <source>
        <strain evidence="6 7">JCM 13584</strain>
    </source>
</reference>
<evidence type="ECO:0000313" key="7">
    <source>
        <dbReference type="Proteomes" id="UP001499954"/>
    </source>
</evidence>
<proteinExistence type="predicted"/>
<dbReference type="SUPFAM" id="SSF56425">
    <property type="entry name" value="Succinate dehydrogenase/fumarate reductase flavoprotein, catalytic domain"/>
    <property type="match status" value="1"/>
</dbReference>
<protein>
    <submittedName>
        <fullName evidence="6">FAD-binding protein</fullName>
    </submittedName>
</protein>
<keyword evidence="4" id="KW-0560">Oxidoreductase</keyword>
<dbReference type="Proteomes" id="UP001499954">
    <property type="component" value="Unassembled WGS sequence"/>
</dbReference>
<dbReference type="Pfam" id="PF00890">
    <property type="entry name" value="FAD_binding_2"/>
    <property type="match status" value="1"/>
</dbReference>
<dbReference type="InterPro" id="IPR050315">
    <property type="entry name" value="FAD-oxidoreductase_2"/>
</dbReference>
<accession>A0ABN2R176</accession>
<comment type="cofactor">
    <cofactor evidence="1">
        <name>FAD</name>
        <dbReference type="ChEBI" id="CHEBI:57692"/>
    </cofactor>
</comment>
<organism evidence="6 7">
    <name type="scientific">Agromyces allii</name>
    <dbReference type="NCBI Taxonomy" id="393607"/>
    <lineage>
        <taxon>Bacteria</taxon>
        <taxon>Bacillati</taxon>
        <taxon>Actinomycetota</taxon>
        <taxon>Actinomycetes</taxon>
        <taxon>Micrococcales</taxon>
        <taxon>Microbacteriaceae</taxon>
        <taxon>Agromyces</taxon>
    </lineage>
</organism>
<dbReference type="Gene3D" id="3.50.50.60">
    <property type="entry name" value="FAD/NAD(P)-binding domain"/>
    <property type="match status" value="2"/>
</dbReference>
<dbReference type="InterPro" id="IPR027477">
    <property type="entry name" value="Succ_DH/fumarate_Rdtase_cat_sf"/>
</dbReference>
<dbReference type="RefSeq" id="WP_157415355.1">
    <property type="nucleotide sequence ID" value="NZ_BAAAMK010000008.1"/>
</dbReference>
<feature type="domain" description="FAD-dependent oxidoreductase 2 FAD-binding" evidence="5">
    <location>
        <begin position="10"/>
        <end position="532"/>
    </location>
</feature>
<evidence type="ECO:0000256" key="3">
    <source>
        <dbReference type="ARBA" id="ARBA00022827"/>
    </source>
</evidence>
<evidence type="ECO:0000256" key="1">
    <source>
        <dbReference type="ARBA" id="ARBA00001974"/>
    </source>
</evidence>